<dbReference type="SUPFAM" id="SSF55920">
    <property type="entry name" value="Creatinase/aminopeptidase"/>
    <property type="match status" value="1"/>
</dbReference>
<dbReference type="GO" id="GO:0046872">
    <property type="term" value="F:metal ion binding"/>
    <property type="evidence" value="ECO:0007669"/>
    <property type="project" value="UniProtKB-UniRule"/>
</dbReference>
<dbReference type="Pfam" id="PF00557">
    <property type="entry name" value="Peptidase_M24"/>
    <property type="match status" value="1"/>
</dbReference>
<dbReference type="AlphaFoldDB" id="A0A7V5NYF2"/>
<feature type="domain" description="Peptidase M24" evidence="8">
    <location>
        <begin position="20"/>
        <end position="247"/>
    </location>
</feature>
<dbReference type="InterPro" id="IPR002467">
    <property type="entry name" value="Pept_M24A_MAP1"/>
</dbReference>
<dbReference type="PANTHER" id="PTHR43330">
    <property type="entry name" value="METHIONINE AMINOPEPTIDASE"/>
    <property type="match status" value="1"/>
</dbReference>
<evidence type="ECO:0000259" key="8">
    <source>
        <dbReference type="Pfam" id="PF00557"/>
    </source>
</evidence>
<evidence type="ECO:0000256" key="4">
    <source>
        <dbReference type="ARBA" id="ARBA00022723"/>
    </source>
</evidence>
<comment type="cofactor">
    <cofactor evidence="6">
        <name>Co(2+)</name>
        <dbReference type="ChEBI" id="CHEBI:48828"/>
    </cofactor>
    <cofactor evidence="6">
        <name>Zn(2+)</name>
        <dbReference type="ChEBI" id="CHEBI:29105"/>
    </cofactor>
    <cofactor evidence="6">
        <name>Mn(2+)</name>
        <dbReference type="ChEBI" id="CHEBI:29035"/>
    </cofactor>
    <cofactor evidence="6">
        <name>Fe(2+)</name>
        <dbReference type="ChEBI" id="CHEBI:29033"/>
    </cofactor>
    <text evidence="6">Binds 2 divalent metal cations per subunit. Has a high-affinity and a low affinity metal-binding site. The true nature of the physiological cofactor is under debate. The enzyme is active with cobalt, zinc, manganese or divalent iron ions. Most likely, methionine aminopeptidases function as mononuclear Fe(2+)-metalloproteases under physiological conditions, and the catalytically relevant metal-binding site has been assigned to the histidine-containing high-affinity site.</text>
</comment>
<dbReference type="GO" id="GO:0005829">
    <property type="term" value="C:cytosol"/>
    <property type="evidence" value="ECO:0007669"/>
    <property type="project" value="TreeGrafter"/>
</dbReference>
<feature type="binding site" evidence="6">
    <location>
        <position position="85"/>
    </location>
    <ligand>
        <name>substrate</name>
    </ligand>
</feature>
<dbReference type="PANTHER" id="PTHR43330:SF27">
    <property type="entry name" value="METHIONINE AMINOPEPTIDASE"/>
    <property type="match status" value="1"/>
</dbReference>
<keyword evidence="2 6" id="KW-0031">Aminopeptidase</keyword>
<dbReference type="InterPro" id="IPR001714">
    <property type="entry name" value="Pept_M24_MAP"/>
</dbReference>
<feature type="binding site" evidence="6">
    <location>
        <position position="241"/>
    </location>
    <ligand>
        <name>a divalent metal cation</name>
        <dbReference type="ChEBI" id="CHEBI:60240"/>
        <label>2</label>
        <note>catalytic</note>
    </ligand>
</feature>
<feature type="binding site" evidence="6">
    <location>
        <position position="114"/>
    </location>
    <ligand>
        <name>a divalent metal cation</name>
        <dbReference type="ChEBI" id="CHEBI:60240"/>
        <label>1</label>
    </ligand>
</feature>
<keyword evidence="3 6" id="KW-0645">Protease</keyword>
<evidence type="ECO:0000256" key="7">
    <source>
        <dbReference type="RuleBase" id="RU003653"/>
    </source>
</evidence>
<comment type="similarity">
    <text evidence="6">Belongs to the peptidase M24A family. Methionine aminopeptidase type 1 subfamily.</text>
</comment>
<evidence type="ECO:0000256" key="1">
    <source>
        <dbReference type="ARBA" id="ARBA00002521"/>
    </source>
</evidence>
<feature type="binding site" evidence="6">
    <location>
        <position position="241"/>
    </location>
    <ligand>
        <name>a divalent metal cation</name>
        <dbReference type="ChEBI" id="CHEBI:60240"/>
        <label>1</label>
    </ligand>
</feature>
<dbReference type="GO" id="GO:0070006">
    <property type="term" value="F:metalloaminopeptidase activity"/>
    <property type="evidence" value="ECO:0007669"/>
    <property type="project" value="UniProtKB-UniRule"/>
</dbReference>
<dbReference type="GO" id="GO:0004239">
    <property type="term" value="F:initiator methionyl aminopeptidase activity"/>
    <property type="evidence" value="ECO:0007669"/>
    <property type="project" value="UniProtKB-UniRule"/>
</dbReference>
<feature type="binding site" evidence="6">
    <location>
        <position position="103"/>
    </location>
    <ligand>
        <name>a divalent metal cation</name>
        <dbReference type="ChEBI" id="CHEBI:60240"/>
        <label>1</label>
    </ligand>
</feature>
<feature type="binding site" evidence="6">
    <location>
        <position position="184"/>
    </location>
    <ligand>
        <name>substrate</name>
    </ligand>
</feature>
<dbReference type="HAMAP" id="MF_01974">
    <property type="entry name" value="MetAP_1"/>
    <property type="match status" value="1"/>
</dbReference>
<dbReference type="PRINTS" id="PR00599">
    <property type="entry name" value="MAPEPTIDASE"/>
</dbReference>
<dbReference type="GO" id="GO:0006508">
    <property type="term" value="P:proteolysis"/>
    <property type="evidence" value="ECO:0007669"/>
    <property type="project" value="UniProtKB-KW"/>
</dbReference>
<feature type="binding site" evidence="6">
    <location>
        <position position="114"/>
    </location>
    <ligand>
        <name>a divalent metal cation</name>
        <dbReference type="ChEBI" id="CHEBI:60240"/>
        <label>2</label>
        <note>catalytic</note>
    </ligand>
</feature>
<organism evidence="9">
    <name type="scientific">Thermodesulfatator atlanticus</name>
    <dbReference type="NCBI Taxonomy" id="501497"/>
    <lineage>
        <taxon>Bacteria</taxon>
        <taxon>Pseudomonadati</taxon>
        <taxon>Thermodesulfobacteriota</taxon>
        <taxon>Thermodesulfobacteria</taxon>
        <taxon>Thermodesulfobacteriales</taxon>
        <taxon>Thermodesulfatatoraceae</taxon>
        <taxon>Thermodesulfatator</taxon>
    </lineage>
</organism>
<comment type="subunit">
    <text evidence="6">Monomer.</text>
</comment>
<evidence type="ECO:0000256" key="5">
    <source>
        <dbReference type="ARBA" id="ARBA00022801"/>
    </source>
</evidence>
<evidence type="ECO:0000256" key="6">
    <source>
        <dbReference type="HAMAP-Rule" id="MF_01974"/>
    </source>
</evidence>
<feature type="binding site" evidence="6">
    <location>
        <position position="210"/>
    </location>
    <ligand>
        <name>a divalent metal cation</name>
        <dbReference type="ChEBI" id="CHEBI:60240"/>
        <label>2</label>
        <note>catalytic</note>
    </ligand>
</feature>
<comment type="function">
    <text evidence="1 6">Removes the N-terminal methionine from nascent proteins. The N-terminal methionine is often cleaved when the second residue in the primary sequence is small and uncharged (Met-Ala-, Cys, Gly, Pro, Ser, Thr, or Val). Requires deformylation of the N(alpha)-formylated initiator methionine before it can be hydrolyzed.</text>
</comment>
<accession>A0A7V5NYF2</accession>
<dbReference type="PROSITE" id="PS00680">
    <property type="entry name" value="MAP_1"/>
    <property type="match status" value="1"/>
</dbReference>
<dbReference type="EC" id="3.4.11.18" evidence="6 7"/>
<dbReference type="NCBIfam" id="TIGR00500">
    <property type="entry name" value="met_pdase_I"/>
    <property type="match status" value="1"/>
</dbReference>
<dbReference type="InterPro" id="IPR036005">
    <property type="entry name" value="Creatinase/aminopeptidase-like"/>
</dbReference>
<evidence type="ECO:0000256" key="3">
    <source>
        <dbReference type="ARBA" id="ARBA00022670"/>
    </source>
</evidence>
<evidence type="ECO:0000256" key="2">
    <source>
        <dbReference type="ARBA" id="ARBA00022438"/>
    </source>
</evidence>
<dbReference type="EMBL" id="DROK01000038">
    <property type="protein sequence ID" value="HHI96470.1"/>
    <property type="molecule type" value="Genomic_DNA"/>
</dbReference>
<name>A0A7V5NYF2_9BACT</name>
<dbReference type="CDD" id="cd01086">
    <property type="entry name" value="MetAP1"/>
    <property type="match status" value="1"/>
</dbReference>
<keyword evidence="5 6" id="KW-0378">Hydrolase</keyword>
<dbReference type="Gene3D" id="3.90.230.10">
    <property type="entry name" value="Creatinase/methionine aminopeptidase superfamily"/>
    <property type="match status" value="1"/>
</dbReference>
<comment type="catalytic activity">
    <reaction evidence="6 7">
        <text>Release of N-terminal amino acids, preferentially methionine, from peptides and arylamides.</text>
        <dbReference type="EC" id="3.4.11.18"/>
    </reaction>
</comment>
<evidence type="ECO:0000313" key="9">
    <source>
        <dbReference type="EMBL" id="HHI96470.1"/>
    </source>
</evidence>
<gene>
    <name evidence="6 9" type="primary">map</name>
    <name evidence="9" type="ORF">ENJ96_01305</name>
</gene>
<dbReference type="InterPro" id="IPR000994">
    <property type="entry name" value="Pept_M24"/>
</dbReference>
<reference evidence="9" key="1">
    <citation type="journal article" date="2020" name="mSystems">
        <title>Genome- and Community-Level Interaction Insights into Carbon Utilization and Element Cycling Functions of Hydrothermarchaeota in Hydrothermal Sediment.</title>
        <authorList>
            <person name="Zhou Z."/>
            <person name="Liu Y."/>
            <person name="Xu W."/>
            <person name="Pan J."/>
            <person name="Luo Z.H."/>
            <person name="Li M."/>
        </authorList>
    </citation>
    <scope>NUCLEOTIDE SEQUENCE [LARGE SCALE GENOMIC DNA]</scope>
    <source>
        <strain evidence="9">HyVt-533</strain>
    </source>
</reference>
<dbReference type="Proteomes" id="UP000886101">
    <property type="component" value="Unassembled WGS sequence"/>
</dbReference>
<feature type="binding site" evidence="6">
    <location>
        <position position="177"/>
    </location>
    <ligand>
        <name>a divalent metal cation</name>
        <dbReference type="ChEBI" id="CHEBI:60240"/>
        <label>2</label>
        <note>catalytic</note>
    </ligand>
</feature>
<comment type="caution">
    <text evidence="9">The sequence shown here is derived from an EMBL/GenBank/DDBJ whole genome shotgun (WGS) entry which is preliminary data.</text>
</comment>
<sequence length="257" mass="27982">MKKAKGPAKITLKAPWEIDLLRKANAIVAEVLYTLKETIAPGVSAWDLNRIAEEIVQKRGALPAFKGYRGYPFSLCVSVNEEVVHGMPLKEKVLKEGDIVSLDFGAVYEGYVGDAALTVAVGEISEEAQRLMEVTEEALYRAIDKARIGNRVQDISATIQNVAEKAGFNVIRDFVGHGIGRNLHEPPEVPNFGRRGKGPKLMAGMVLAIEPMVVTGDYAIEILPDGWTAVTKDRGLAAHFEHSVVITPKGPEILSKI</sequence>
<keyword evidence="4 6" id="KW-0479">Metal-binding</keyword>
<protein>
    <recommendedName>
        <fullName evidence="6 7">Methionine aminopeptidase</fullName>
        <shortName evidence="6">MAP</shortName>
        <shortName evidence="6">MetAP</shortName>
        <ecNumber evidence="6 7">3.4.11.18</ecNumber>
    </recommendedName>
    <alternativeName>
        <fullName evidence="6">Peptidase M</fullName>
    </alternativeName>
</protein>
<proteinExistence type="inferred from homology"/>